<evidence type="ECO:0000256" key="11">
    <source>
        <dbReference type="SAM" id="Phobius"/>
    </source>
</evidence>
<comment type="similarity">
    <text evidence="3">Belongs to the peptidase M50B family.</text>
</comment>
<comment type="subcellular location">
    <subcellularLocation>
        <location evidence="2">Membrane</location>
        <topology evidence="2">Multi-pass membrane protein</topology>
    </subcellularLocation>
</comment>
<evidence type="ECO:0000256" key="9">
    <source>
        <dbReference type="ARBA" id="ARBA00023049"/>
    </source>
</evidence>
<comment type="caution">
    <text evidence="13">The sequence shown here is derived from an EMBL/GenBank/DDBJ whole genome shotgun (WGS) entry which is preliminary data.</text>
</comment>
<evidence type="ECO:0000256" key="4">
    <source>
        <dbReference type="ARBA" id="ARBA00022670"/>
    </source>
</evidence>
<evidence type="ECO:0000256" key="5">
    <source>
        <dbReference type="ARBA" id="ARBA00022692"/>
    </source>
</evidence>
<keyword evidence="9" id="KW-0482">Metalloprotease</keyword>
<evidence type="ECO:0000256" key="1">
    <source>
        <dbReference type="ARBA" id="ARBA00001947"/>
    </source>
</evidence>
<proteinExistence type="inferred from homology"/>
<evidence type="ECO:0000256" key="7">
    <source>
        <dbReference type="ARBA" id="ARBA00022833"/>
    </source>
</evidence>
<reference evidence="13" key="1">
    <citation type="submission" date="2020-04" db="EMBL/GenBank/DDBJ databases">
        <authorList>
            <person name="Zhang T."/>
        </authorList>
    </citation>
    <scope>NUCLEOTIDE SEQUENCE</scope>
    <source>
        <strain evidence="13">HKST-UBA16</strain>
    </source>
</reference>
<evidence type="ECO:0000256" key="8">
    <source>
        <dbReference type="ARBA" id="ARBA00022989"/>
    </source>
</evidence>
<reference evidence="13" key="2">
    <citation type="journal article" date="2021" name="Microbiome">
        <title>Successional dynamics and alternative stable states in a saline activated sludge microbial community over 9 years.</title>
        <authorList>
            <person name="Wang Y."/>
            <person name="Ye J."/>
            <person name="Ju F."/>
            <person name="Liu L."/>
            <person name="Boyd J.A."/>
            <person name="Deng Y."/>
            <person name="Parks D.H."/>
            <person name="Jiang X."/>
            <person name="Yin X."/>
            <person name="Woodcroft B.J."/>
            <person name="Tyson G.W."/>
            <person name="Hugenholtz P."/>
            <person name="Polz M.F."/>
            <person name="Zhang T."/>
        </authorList>
    </citation>
    <scope>NUCLEOTIDE SEQUENCE</scope>
    <source>
        <strain evidence="13">HKST-UBA16</strain>
    </source>
</reference>
<evidence type="ECO:0000313" key="13">
    <source>
        <dbReference type="EMBL" id="MCA9375159.1"/>
    </source>
</evidence>
<evidence type="ECO:0000256" key="6">
    <source>
        <dbReference type="ARBA" id="ARBA00022801"/>
    </source>
</evidence>
<keyword evidence="6" id="KW-0378">Hydrolase</keyword>
<dbReference type="AlphaFoldDB" id="A0A955HYY8"/>
<dbReference type="GO" id="GO:0004222">
    <property type="term" value="F:metalloendopeptidase activity"/>
    <property type="evidence" value="ECO:0007669"/>
    <property type="project" value="InterPro"/>
</dbReference>
<dbReference type="Proteomes" id="UP000748332">
    <property type="component" value="Unassembled WGS sequence"/>
</dbReference>
<keyword evidence="7" id="KW-0862">Zinc</keyword>
<keyword evidence="4 13" id="KW-0645">Protease</keyword>
<dbReference type="InterPro" id="IPR008915">
    <property type="entry name" value="Peptidase_M50"/>
</dbReference>
<organism evidence="13 14">
    <name type="scientific">Candidatus Dojkabacteria bacterium</name>
    <dbReference type="NCBI Taxonomy" id="2099670"/>
    <lineage>
        <taxon>Bacteria</taxon>
        <taxon>Candidatus Dojkabacteria</taxon>
    </lineage>
</organism>
<keyword evidence="5 11" id="KW-0812">Transmembrane</keyword>
<evidence type="ECO:0000313" key="14">
    <source>
        <dbReference type="Proteomes" id="UP000748332"/>
    </source>
</evidence>
<feature type="transmembrane region" description="Helical" evidence="11">
    <location>
        <begin position="97"/>
        <end position="123"/>
    </location>
</feature>
<evidence type="ECO:0000256" key="3">
    <source>
        <dbReference type="ARBA" id="ARBA00007931"/>
    </source>
</evidence>
<dbReference type="GO" id="GO:0006508">
    <property type="term" value="P:proteolysis"/>
    <property type="evidence" value="ECO:0007669"/>
    <property type="project" value="UniProtKB-KW"/>
</dbReference>
<dbReference type="Pfam" id="PF02163">
    <property type="entry name" value="Peptidase_M50"/>
    <property type="match status" value="1"/>
</dbReference>
<accession>A0A955HYY8</accession>
<feature type="transmembrane region" description="Helical" evidence="11">
    <location>
        <begin position="356"/>
        <end position="374"/>
    </location>
</feature>
<dbReference type="PANTHER" id="PTHR42837">
    <property type="entry name" value="REGULATOR OF SIGMA-E PROTEASE RSEP"/>
    <property type="match status" value="1"/>
</dbReference>
<feature type="domain" description="Peptidase M50" evidence="12">
    <location>
        <begin position="13"/>
        <end position="367"/>
    </location>
</feature>
<evidence type="ECO:0000259" key="12">
    <source>
        <dbReference type="Pfam" id="PF02163"/>
    </source>
</evidence>
<dbReference type="InterPro" id="IPR004387">
    <property type="entry name" value="Pept_M50_Zn"/>
</dbReference>
<gene>
    <name evidence="13" type="ORF">KC622_02405</name>
</gene>
<dbReference type="GO" id="GO:0016020">
    <property type="term" value="C:membrane"/>
    <property type="evidence" value="ECO:0007669"/>
    <property type="project" value="UniProtKB-SubCell"/>
</dbReference>
<feature type="transmembrane region" description="Helical" evidence="11">
    <location>
        <begin position="304"/>
        <end position="326"/>
    </location>
</feature>
<keyword evidence="10 11" id="KW-0472">Membrane</keyword>
<keyword evidence="8 11" id="KW-1133">Transmembrane helix</keyword>
<protein>
    <submittedName>
        <fullName evidence="13">Site-2 protease family protein</fullName>
    </submittedName>
</protein>
<name>A0A955HYY8_9BACT</name>
<comment type="cofactor">
    <cofactor evidence="1">
        <name>Zn(2+)</name>
        <dbReference type="ChEBI" id="CHEBI:29105"/>
    </cofactor>
</comment>
<dbReference type="PANTHER" id="PTHR42837:SF2">
    <property type="entry name" value="MEMBRANE METALLOPROTEASE ARASP2, CHLOROPLASTIC-RELATED"/>
    <property type="match status" value="1"/>
</dbReference>
<sequence length="388" mass="43588">MLVFIINILLILGVLGLLILVHEFGHFAAAKLSGVRVDEFAIGMGPKVWSKKHGETVYMLNLLPIGGYVKILGEGDDLKDFKGKLKEDPRNMLNKPLYIKVFIMLAGVLMNLLTAVVIFYIFLFVSNFKFVAPDEVAGYTPLFGQDKYEVLEQLKYTELTDDGNAIKNGWPDSGYILSINNEKITRSDEFGAIVKANKGKQLDVEICLELQNDNSCKIYKTDISKDGFVGILLTRNYIHYIEYAQPAEKIFGGFAHSLNMVQLGATHIKNIFSDASKTGNYEDAVNTVSSPVGLYFIVDYLRQVGVWGILDLVANLSLTLFVMNILPIPALDGGRVLLVILEKAFGRFWSKNVEAWLIKLSFIFVIVFLLATVVKDFIYLDYLRNLFH</sequence>
<dbReference type="EMBL" id="JAGQLM010000100">
    <property type="protein sequence ID" value="MCA9375159.1"/>
    <property type="molecule type" value="Genomic_DNA"/>
</dbReference>
<evidence type="ECO:0000256" key="10">
    <source>
        <dbReference type="ARBA" id="ARBA00023136"/>
    </source>
</evidence>
<dbReference type="CDD" id="cd06163">
    <property type="entry name" value="S2P-M50_PDZ_RseP-like"/>
    <property type="match status" value="1"/>
</dbReference>
<evidence type="ECO:0000256" key="2">
    <source>
        <dbReference type="ARBA" id="ARBA00004141"/>
    </source>
</evidence>